<dbReference type="Proteomes" id="UP000198704">
    <property type="component" value="Unassembled WGS sequence"/>
</dbReference>
<reference evidence="3" key="1">
    <citation type="submission" date="2016-10" db="EMBL/GenBank/DDBJ databases">
        <authorList>
            <person name="Varghese N."/>
            <person name="Submissions S."/>
        </authorList>
    </citation>
    <scope>NUCLEOTIDE SEQUENCE [LARGE SCALE GENOMIC DNA]</scope>
    <source>
        <strain evidence="3">BL47</strain>
    </source>
</reference>
<dbReference type="OrthoDB" id="8017628at2"/>
<sequence>MTTRLRLALFCALVSLPTSARAQAALRLEGTCEKLVIGTQDLSASCSKVLTNAVSRNRTSFDFTTTDGQVISFSGNGAQQEATEETDPLQPINVVSIGKDAAPTLAIGACRFSTPEPGRTAITCEASAADGRAFAGTFVTATKAAAGAPAATPAR</sequence>
<accession>A0A1H0FVW6</accession>
<organism evidence="2 3">
    <name type="scientific">Methylobacterium phyllostachyos</name>
    <dbReference type="NCBI Taxonomy" id="582672"/>
    <lineage>
        <taxon>Bacteria</taxon>
        <taxon>Pseudomonadati</taxon>
        <taxon>Pseudomonadota</taxon>
        <taxon>Alphaproteobacteria</taxon>
        <taxon>Hyphomicrobiales</taxon>
        <taxon>Methylobacteriaceae</taxon>
        <taxon>Methylobacterium</taxon>
    </lineage>
</organism>
<evidence type="ECO:0000313" key="3">
    <source>
        <dbReference type="Proteomes" id="UP000198704"/>
    </source>
</evidence>
<name>A0A1H0FVW6_9HYPH</name>
<feature type="chain" id="PRO_5011541070" evidence="1">
    <location>
        <begin position="23"/>
        <end position="155"/>
    </location>
</feature>
<keyword evidence="3" id="KW-1185">Reference proteome</keyword>
<evidence type="ECO:0000313" key="2">
    <source>
        <dbReference type="EMBL" id="SDN98765.1"/>
    </source>
</evidence>
<gene>
    <name evidence="2" type="ORF">SAMN05216360_113123</name>
</gene>
<evidence type="ECO:0000256" key="1">
    <source>
        <dbReference type="SAM" id="SignalP"/>
    </source>
</evidence>
<dbReference type="STRING" id="582672.SAMN05216360_113123"/>
<dbReference type="AlphaFoldDB" id="A0A1H0FVW6"/>
<protein>
    <submittedName>
        <fullName evidence="2">Uncharacterized protein</fullName>
    </submittedName>
</protein>
<dbReference type="RefSeq" id="WP_091719139.1">
    <property type="nucleotide sequence ID" value="NZ_FNHS01000013.1"/>
</dbReference>
<proteinExistence type="predicted"/>
<keyword evidence="1" id="KW-0732">Signal</keyword>
<dbReference type="EMBL" id="FNHS01000013">
    <property type="protein sequence ID" value="SDN98765.1"/>
    <property type="molecule type" value="Genomic_DNA"/>
</dbReference>
<feature type="signal peptide" evidence="1">
    <location>
        <begin position="1"/>
        <end position="22"/>
    </location>
</feature>